<dbReference type="HAMAP" id="MF_02240">
    <property type="entry name" value="PSP"/>
    <property type="match status" value="1"/>
</dbReference>
<comment type="function">
    <text evidence="3">Catalyzes the last step of the phosphorylated serine biosynthetic pathway, i.e. dephosphorylation of O-phospho-L-serine to form L-serine.</text>
</comment>
<dbReference type="NCBIfam" id="TIGR01549">
    <property type="entry name" value="HAD-SF-IA-v1"/>
    <property type="match status" value="1"/>
</dbReference>
<organism evidence="4 5">
    <name type="scientific">Scopulibacillus darangshiensis</name>
    <dbReference type="NCBI Taxonomy" id="442528"/>
    <lineage>
        <taxon>Bacteria</taxon>
        <taxon>Bacillati</taxon>
        <taxon>Bacillota</taxon>
        <taxon>Bacilli</taxon>
        <taxon>Bacillales</taxon>
        <taxon>Sporolactobacillaceae</taxon>
        <taxon>Scopulibacillus</taxon>
    </lineage>
</organism>
<comment type="pathway">
    <text evidence="3">Amino-acid biosynthesis; L-serine biosynthesis; L-serine from 3-phospho-D-glycerate: step 3/3.</text>
</comment>
<dbReference type="SFLD" id="SFLDG01129">
    <property type="entry name" value="C1.5:_HAD__Beta-PGM__Phosphata"/>
    <property type="match status" value="1"/>
</dbReference>
<comment type="catalytic activity">
    <reaction evidence="3">
        <text>O-phospho-D-serine + H2O = D-serine + phosphate</text>
        <dbReference type="Rhea" id="RHEA:24873"/>
        <dbReference type="ChEBI" id="CHEBI:15377"/>
        <dbReference type="ChEBI" id="CHEBI:35247"/>
        <dbReference type="ChEBI" id="CHEBI:43474"/>
        <dbReference type="ChEBI" id="CHEBI:58680"/>
        <dbReference type="EC" id="3.1.3.3"/>
    </reaction>
</comment>
<evidence type="ECO:0000313" key="4">
    <source>
        <dbReference type="EMBL" id="TCP20646.1"/>
    </source>
</evidence>
<dbReference type="InterPro" id="IPR044266">
    <property type="entry name" value="PSP_YsaA"/>
</dbReference>
<dbReference type="RefSeq" id="WP_132748012.1">
    <property type="nucleotide sequence ID" value="NZ_SLXK01000051.1"/>
</dbReference>
<evidence type="ECO:0000256" key="3">
    <source>
        <dbReference type="HAMAP-Rule" id="MF_02240"/>
    </source>
</evidence>
<keyword evidence="5" id="KW-1185">Reference proteome</keyword>
<keyword evidence="3" id="KW-0170">Cobalt</keyword>
<dbReference type="InterPro" id="IPR006439">
    <property type="entry name" value="HAD-SF_hydro_IA"/>
</dbReference>
<comment type="caution">
    <text evidence="4">The sequence shown here is derived from an EMBL/GenBank/DDBJ whole genome shotgun (WGS) entry which is preliminary data.</text>
</comment>
<dbReference type="Gene3D" id="3.40.50.1000">
    <property type="entry name" value="HAD superfamily/HAD-like"/>
    <property type="match status" value="1"/>
</dbReference>
<dbReference type="SUPFAM" id="SSF56784">
    <property type="entry name" value="HAD-like"/>
    <property type="match status" value="1"/>
</dbReference>
<evidence type="ECO:0000256" key="1">
    <source>
        <dbReference type="ARBA" id="ARBA00022801"/>
    </source>
</evidence>
<dbReference type="InterPro" id="IPR023214">
    <property type="entry name" value="HAD_sf"/>
</dbReference>
<dbReference type="OrthoDB" id="9809962at2"/>
<keyword evidence="3" id="KW-0718">Serine biosynthesis</keyword>
<dbReference type="PANTHER" id="PTHR46470:SF3">
    <property type="entry name" value="N-ACYLNEURAMINATE-9-PHOSPHATASE"/>
    <property type="match status" value="1"/>
</dbReference>
<proteinExistence type="inferred from homology"/>
<dbReference type="InterPro" id="IPR036412">
    <property type="entry name" value="HAD-like_sf"/>
</dbReference>
<dbReference type="GO" id="GO:0036424">
    <property type="term" value="F:L-phosphoserine phosphatase activity"/>
    <property type="evidence" value="ECO:0007669"/>
    <property type="project" value="UniProtKB-UniRule"/>
</dbReference>
<dbReference type="Pfam" id="PF00702">
    <property type="entry name" value="Hydrolase"/>
    <property type="match status" value="1"/>
</dbReference>
<dbReference type="AlphaFoldDB" id="A0A4V2SKS0"/>
<accession>A0A4V2SKS0</accession>
<dbReference type="EMBL" id="SLXK01000051">
    <property type="protein sequence ID" value="TCP20646.1"/>
    <property type="molecule type" value="Genomic_DNA"/>
</dbReference>
<reference evidence="4 5" key="1">
    <citation type="submission" date="2019-03" db="EMBL/GenBank/DDBJ databases">
        <title>Genomic Encyclopedia of Type Strains, Phase IV (KMG-IV): sequencing the most valuable type-strain genomes for metagenomic binning, comparative biology and taxonomic classification.</title>
        <authorList>
            <person name="Goeker M."/>
        </authorList>
    </citation>
    <scope>NUCLEOTIDE SEQUENCE [LARGE SCALE GENOMIC DNA]</scope>
    <source>
        <strain evidence="4 5">DSM 19377</strain>
    </source>
</reference>
<dbReference type="InterPro" id="IPR051400">
    <property type="entry name" value="HAD-like_hydrolase"/>
</dbReference>
<dbReference type="Gene3D" id="1.20.120.710">
    <property type="entry name" value="Haloacid dehalogenase hydrolase-like domain"/>
    <property type="match status" value="1"/>
</dbReference>
<name>A0A4V2SKS0_9BACL</name>
<comment type="cofactor">
    <cofactor evidence="3">
        <name>Mg(2+)</name>
        <dbReference type="ChEBI" id="CHEBI:18420"/>
    </cofactor>
    <cofactor evidence="3">
        <name>Co(2+)</name>
        <dbReference type="ChEBI" id="CHEBI:48828"/>
    </cofactor>
</comment>
<sequence length="273" mass="30129">MIKAVIFDLDDTLLWDERSVSEAFAATAKLAEDKYGLKPGDLEKEVRTHARGLYETYETYPFTVKIGINPFEALWSDFDDVSDPHFAKLNAIAKAYRRASWTGGLKALGIDNPTLGSELAEIFPAERAGRPYVFDDTFEILNQLKGQYQLLLLTNGDPSLQKRKIAGVPKLASYFDDIVISGSFGIGKPDPSIFDHALGGLSLHSDDALMVGDNLKTDILGAGRAGIKSVWLNRRGKERLKDIVPDFEITQLNDLPSVIRSVGKQSSHSKLSK</sequence>
<comment type="similarity">
    <text evidence="3">Belongs to the HAD-like hydrolase superfamily.</text>
</comment>
<gene>
    <name evidence="4" type="ORF">EV207_15112</name>
</gene>
<comment type="catalytic activity">
    <reaction evidence="3">
        <text>O-phospho-L-serine + H2O = L-serine + phosphate</text>
        <dbReference type="Rhea" id="RHEA:21208"/>
        <dbReference type="ChEBI" id="CHEBI:15377"/>
        <dbReference type="ChEBI" id="CHEBI:33384"/>
        <dbReference type="ChEBI" id="CHEBI:43474"/>
        <dbReference type="ChEBI" id="CHEBI:57524"/>
        <dbReference type="EC" id="3.1.3.3"/>
    </reaction>
</comment>
<dbReference type="SFLD" id="SFLDS00003">
    <property type="entry name" value="Haloacid_Dehalogenase"/>
    <property type="match status" value="1"/>
</dbReference>
<protein>
    <recommendedName>
        <fullName evidence="3">Phosphoserine phosphatase</fullName>
        <shortName evidence="3">PSP</shortName>
        <ecNumber evidence="3">3.1.3.3</ecNumber>
    </recommendedName>
</protein>
<keyword evidence="2 3" id="KW-0460">Magnesium</keyword>
<dbReference type="EC" id="3.1.3.3" evidence="3"/>
<dbReference type="PANTHER" id="PTHR46470">
    <property type="entry name" value="N-ACYLNEURAMINATE-9-PHOSPHATASE"/>
    <property type="match status" value="1"/>
</dbReference>
<dbReference type="Proteomes" id="UP000295416">
    <property type="component" value="Unassembled WGS sequence"/>
</dbReference>
<evidence type="ECO:0000256" key="2">
    <source>
        <dbReference type="ARBA" id="ARBA00022842"/>
    </source>
</evidence>
<evidence type="ECO:0000313" key="5">
    <source>
        <dbReference type="Proteomes" id="UP000295416"/>
    </source>
</evidence>
<keyword evidence="1 3" id="KW-0378">Hydrolase</keyword>
<keyword evidence="3" id="KW-0028">Amino-acid biosynthesis</keyword>
<dbReference type="NCBIfam" id="TIGR01509">
    <property type="entry name" value="HAD-SF-IA-v3"/>
    <property type="match status" value="1"/>
</dbReference>
<dbReference type="GO" id="GO:0006564">
    <property type="term" value="P:L-serine biosynthetic process"/>
    <property type="evidence" value="ECO:0007669"/>
    <property type="project" value="UniProtKB-UniRule"/>
</dbReference>